<organism evidence="7 8">
    <name type="scientific">Diabrotica balteata</name>
    <name type="common">Banded cucumber beetle</name>
    <dbReference type="NCBI Taxonomy" id="107213"/>
    <lineage>
        <taxon>Eukaryota</taxon>
        <taxon>Metazoa</taxon>
        <taxon>Ecdysozoa</taxon>
        <taxon>Arthropoda</taxon>
        <taxon>Hexapoda</taxon>
        <taxon>Insecta</taxon>
        <taxon>Pterygota</taxon>
        <taxon>Neoptera</taxon>
        <taxon>Endopterygota</taxon>
        <taxon>Coleoptera</taxon>
        <taxon>Polyphaga</taxon>
        <taxon>Cucujiformia</taxon>
        <taxon>Chrysomeloidea</taxon>
        <taxon>Chrysomelidae</taxon>
        <taxon>Galerucinae</taxon>
        <taxon>Diabroticina</taxon>
        <taxon>Diabroticites</taxon>
        <taxon>Diabrotica</taxon>
    </lineage>
</organism>
<dbReference type="PROSITE" id="PS50157">
    <property type="entry name" value="ZINC_FINGER_C2H2_2"/>
    <property type="match status" value="2"/>
</dbReference>
<dbReference type="InterPro" id="IPR036236">
    <property type="entry name" value="Znf_C2H2_sf"/>
</dbReference>
<proteinExistence type="predicted"/>
<keyword evidence="1" id="KW-0479">Metal-binding</keyword>
<keyword evidence="3 5" id="KW-0863">Zinc-finger</keyword>
<evidence type="ECO:0000256" key="3">
    <source>
        <dbReference type="ARBA" id="ARBA00022771"/>
    </source>
</evidence>
<evidence type="ECO:0000256" key="4">
    <source>
        <dbReference type="ARBA" id="ARBA00022833"/>
    </source>
</evidence>
<dbReference type="GO" id="GO:0008270">
    <property type="term" value="F:zinc ion binding"/>
    <property type="evidence" value="ECO:0007669"/>
    <property type="project" value="UniProtKB-KW"/>
</dbReference>
<name>A0A9N9XKN4_DIABA</name>
<keyword evidence="4" id="KW-0862">Zinc</keyword>
<reference evidence="7" key="1">
    <citation type="submission" date="2022-01" db="EMBL/GenBank/DDBJ databases">
        <authorList>
            <person name="King R."/>
        </authorList>
    </citation>
    <scope>NUCLEOTIDE SEQUENCE</scope>
</reference>
<keyword evidence="8" id="KW-1185">Reference proteome</keyword>
<protein>
    <recommendedName>
        <fullName evidence="6">C2H2-type domain-containing protein</fullName>
    </recommendedName>
</protein>
<feature type="domain" description="C2H2-type" evidence="6">
    <location>
        <begin position="231"/>
        <end position="253"/>
    </location>
</feature>
<sequence>MDGTVGQINVGSRKRSRRDILKEEKKRTKRSDEEYQIQCGMCSALFPDKRAFVEHSTQLIDNMYQCCKCLKKFKEVGPLYQHFDTHTPVDDQQETISLNYEDSEEVVVEAAGNGTNELMYVLDGNDDIDCETEVVVAGDQPTVGSVVGKSIRETLKIVNLEHGYVVNSVHIFQHKFNLVLPSEDRYKCSVCSAAFPDVIKLTSHTLLGHKTNPVTADKHNLNNNEDTEEDISCELCFDIFDSKTELEKHMEFHNELANASNVTTENTIIRLSFSDDEEI</sequence>
<dbReference type="InterPro" id="IPR013087">
    <property type="entry name" value="Znf_C2H2_type"/>
</dbReference>
<gene>
    <name evidence="7" type="ORF">DIABBA_LOCUS13060</name>
</gene>
<dbReference type="Proteomes" id="UP001153709">
    <property type="component" value="Chromosome 9"/>
</dbReference>
<dbReference type="SUPFAM" id="SSF57667">
    <property type="entry name" value="beta-beta-alpha zinc fingers"/>
    <property type="match status" value="1"/>
</dbReference>
<evidence type="ECO:0000313" key="7">
    <source>
        <dbReference type="EMBL" id="CAG9840417.1"/>
    </source>
</evidence>
<evidence type="ECO:0000313" key="8">
    <source>
        <dbReference type="Proteomes" id="UP001153709"/>
    </source>
</evidence>
<evidence type="ECO:0000259" key="6">
    <source>
        <dbReference type="PROSITE" id="PS50157"/>
    </source>
</evidence>
<dbReference type="PANTHER" id="PTHR24379">
    <property type="entry name" value="KRAB AND ZINC FINGER DOMAIN-CONTAINING"/>
    <property type="match status" value="1"/>
</dbReference>
<keyword evidence="2" id="KW-0677">Repeat</keyword>
<accession>A0A9N9XKN4</accession>
<dbReference type="Gene3D" id="3.30.160.60">
    <property type="entry name" value="Classic Zinc Finger"/>
    <property type="match status" value="2"/>
</dbReference>
<dbReference type="PROSITE" id="PS00028">
    <property type="entry name" value="ZINC_FINGER_C2H2_1"/>
    <property type="match status" value="3"/>
</dbReference>
<feature type="domain" description="C2H2-type" evidence="6">
    <location>
        <begin position="64"/>
        <end position="91"/>
    </location>
</feature>
<dbReference type="EMBL" id="OU898284">
    <property type="protein sequence ID" value="CAG9840417.1"/>
    <property type="molecule type" value="Genomic_DNA"/>
</dbReference>
<evidence type="ECO:0000256" key="5">
    <source>
        <dbReference type="PROSITE-ProRule" id="PRU00042"/>
    </source>
</evidence>
<dbReference type="OrthoDB" id="6653510at2759"/>
<dbReference type="PANTHER" id="PTHR24379:SF121">
    <property type="entry name" value="C2H2-TYPE DOMAIN-CONTAINING PROTEIN"/>
    <property type="match status" value="1"/>
</dbReference>
<dbReference type="SMART" id="SM00355">
    <property type="entry name" value="ZnF_C2H2"/>
    <property type="match status" value="4"/>
</dbReference>
<evidence type="ECO:0000256" key="1">
    <source>
        <dbReference type="ARBA" id="ARBA00022723"/>
    </source>
</evidence>
<dbReference type="AlphaFoldDB" id="A0A9N9XKN4"/>
<evidence type="ECO:0000256" key="2">
    <source>
        <dbReference type="ARBA" id="ARBA00022737"/>
    </source>
</evidence>